<dbReference type="GO" id="GO:0004930">
    <property type="term" value="F:G protein-coupled receptor activity"/>
    <property type="evidence" value="ECO:0007669"/>
    <property type="project" value="UniProtKB-KW"/>
</dbReference>
<evidence type="ECO:0000313" key="13">
    <source>
        <dbReference type="Proteomes" id="UP000694420"/>
    </source>
</evidence>
<gene>
    <name evidence="12" type="primary">LOC112957630</name>
</gene>
<keyword evidence="3 10" id="KW-0812">Transmembrane</keyword>
<evidence type="ECO:0000256" key="3">
    <source>
        <dbReference type="ARBA" id="ARBA00022692"/>
    </source>
</evidence>
<keyword evidence="4" id="KW-0552">Olfaction</keyword>
<dbReference type="GO" id="GO:0005886">
    <property type="term" value="C:plasma membrane"/>
    <property type="evidence" value="ECO:0007669"/>
    <property type="project" value="UniProtKB-SubCell"/>
</dbReference>
<name>A0A8C7A223_NOTPE</name>
<organism evidence="12 13">
    <name type="scientific">Nothoprocta perdicaria</name>
    <name type="common">Chilean tinamou</name>
    <name type="synonym">Crypturus perdicarius</name>
    <dbReference type="NCBI Taxonomy" id="30464"/>
    <lineage>
        <taxon>Eukaryota</taxon>
        <taxon>Metazoa</taxon>
        <taxon>Chordata</taxon>
        <taxon>Craniata</taxon>
        <taxon>Vertebrata</taxon>
        <taxon>Euteleostomi</taxon>
        <taxon>Archelosauria</taxon>
        <taxon>Archosauria</taxon>
        <taxon>Dinosauria</taxon>
        <taxon>Saurischia</taxon>
        <taxon>Theropoda</taxon>
        <taxon>Coelurosauria</taxon>
        <taxon>Aves</taxon>
        <taxon>Palaeognathae</taxon>
        <taxon>Tinamiformes</taxon>
        <taxon>Tinamidae</taxon>
        <taxon>Nothoprocta</taxon>
    </lineage>
</organism>
<evidence type="ECO:0000256" key="8">
    <source>
        <dbReference type="ARBA" id="ARBA00023170"/>
    </source>
</evidence>
<dbReference type="AlphaFoldDB" id="A0A8C7A223"/>
<dbReference type="PANTHER" id="PTHR26454">
    <property type="entry name" value="OLFACTORY RECEPTOR"/>
    <property type="match status" value="1"/>
</dbReference>
<dbReference type="PANTHER" id="PTHR26454:SF155">
    <property type="entry name" value="G-PROTEIN COUPLED RECEPTORS FAMILY 1 PROFILE DOMAIN-CONTAINING PROTEIN"/>
    <property type="match status" value="1"/>
</dbReference>
<evidence type="ECO:0000256" key="5">
    <source>
        <dbReference type="ARBA" id="ARBA00022989"/>
    </source>
</evidence>
<feature type="transmembrane region" description="Helical" evidence="10">
    <location>
        <begin position="185"/>
        <end position="204"/>
    </location>
</feature>
<protein>
    <submittedName>
        <fullName evidence="12">Olfactory receptor 6M1-like</fullName>
    </submittedName>
</protein>
<feature type="transmembrane region" description="Helical" evidence="10">
    <location>
        <begin position="150"/>
        <end position="173"/>
    </location>
</feature>
<dbReference type="PRINTS" id="PR00245">
    <property type="entry name" value="OLFACTORYR"/>
</dbReference>
<keyword evidence="7 10" id="KW-0472">Membrane</keyword>
<accession>A0A8C7A223</accession>
<feature type="domain" description="G-protein coupled receptors family 1 profile" evidence="11">
    <location>
        <begin position="1"/>
        <end position="202"/>
    </location>
</feature>
<dbReference type="Proteomes" id="UP000694420">
    <property type="component" value="Unplaced"/>
</dbReference>
<feature type="transmembrane region" description="Helical" evidence="10">
    <location>
        <begin position="43"/>
        <end position="65"/>
    </location>
</feature>
<dbReference type="InterPro" id="IPR047132">
    <property type="entry name" value="Olfact_rcpt_6C-like"/>
</dbReference>
<evidence type="ECO:0000256" key="2">
    <source>
        <dbReference type="ARBA" id="ARBA00022475"/>
    </source>
</evidence>
<keyword evidence="13" id="KW-1185">Reference proteome</keyword>
<evidence type="ECO:0000313" key="12">
    <source>
        <dbReference type="Ensembl" id="ENSNPEP00000019109.1"/>
    </source>
</evidence>
<dbReference type="GO" id="GO:0004984">
    <property type="term" value="F:olfactory receptor activity"/>
    <property type="evidence" value="ECO:0007669"/>
    <property type="project" value="InterPro"/>
</dbReference>
<reference evidence="12" key="2">
    <citation type="submission" date="2025-09" db="UniProtKB">
        <authorList>
            <consortium name="Ensembl"/>
        </authorList>
    </citation>
    <scope>IDENTIFICATION</scope>
</reference>
<proteinExistence type="predicted"/>
<evidence type="ECO:0000256" key="9">
    <source>
        <dbReference type="ARBA" id="ARBA00023224"/>
    </source>
</evidence>
<reference evidence="12" key="1">
    <citation type="submission" date="2025-08" db="UniProtKB">
        <authorList>
            <consortium name="Ensembl"/>
        </authorList>
    </citation>
    <scope>IDENTIFICATION</scope>
</reference>
<dbReference type="InterPro" id="IPR000725">
    <property type="entry name" value="Olfact_rcpt"/>
</dbReference>
<keyword evidence="5 10" id="KW-1133">Transmembrane helix</keyword>
<keyword evidence="8" id="KW-0675">Receptor</keyword>
<comment type="subcellular location">
    <subcellularLocation>
        <location evidence="1">Cell membrane</location>
        <topology evidence="1">Multi-pass membrane protein</topology>
    </subcellularLocation>
</comment>
<evidence type="ECO:0000256" key="1">
    <source>
        <dbReference type="ARBA" id="ARBA00004651"/>
    </source>
</evidence>
<dbReference type="SUPFAM" id="SSF81321">
    <property type="entry name" value="Family A G protein-coupled receptor-like"/>
    <property type="match status" value="1"/>
</dbReference>
<sequence length="230" mass="25583">MYYFLSNLSFIEVSMTSSAVPKMLANLLSEKKTISFGGCFSQLYFYFSPAATEFILFAIMSYDRYVAICNPLRYPTIMTERVCGQLLRGAWVGGMVLILPLVVLKVAELRDFVVSVLLLLGSLALTVFSYACIILTILQIPSAQGRQKTFATCASHFTVVSLGFGISICIYVRPPQMNPGHLIKILSVLSSIVTPLLIPFIFSLRNQQMKEAWENALHNCLGMAEEARKP</sequence>
<dbReference type="Ensembl" id="ENSNPET00000019600.1">
    <property type="protein sequence ID" value="ENSNPEP00000019109.1"/>
    <property type="gene ID" value="ENSNPEG00000014231.1"/>
</dbReference>
<dbReference type="Pfam" id="PF13853">
    <property type="entry name" value="7tm_4"/>
    <property type="match status" value="2"/>
</dbReference>
<dbReference type="PROSITE" id="PS50262">
    <property type="entry name" value="G_PROTEIN_RECEP_F1_2"/>
    <property type="match status" value="1"/>
</dbReference>
<dbReference type="InterPro" id="IPR017452">
    <property type="entry name" value="GPCR_Rhodpsn_7TM"/>
</dbReference>
<evidence type="ECO:0000256" key="10">
    <source>
        <dbReference type="SAM" id="Phobius"/>
    </source>
</evidence>
<evidence type="ECO:0000259" key="11">
    <source>
        <dbReference type="PROSITE" id="PS50262"/>
    </source>
</evidence>
<keyword evidence="4" id="KW-0716">Sensory transduction</keyword>
<keyword evidence="6" id="KW-0297">G-protein coupled receptor</keyword>
<keyword evidence="9" id="KW-0807">Transducer</keyword>
<dbReference type="Gene3D" id="1.20.1070.10">
    <property type="entry name" value="Rhodopsin 7-helix transmembrane proteins"/>
    <property type="match status" value="1"/>
</dbReference>
<evidence type="ECO:0000256" key="7">
    <source>
        <dbReference type="ARBA" id="ARBA00023136"/>
    </source>
</evidence>
<evidence type="ECO:0000256" key="4">
    <source>
        <dbReference type="ARBA" id="ARBA00022725"/>
    </source>
</evidence>
<keyword evidence="2" id="KW-1003">Cell membrane</keyword>
<feature type="transmembrane region" description="Helical" evidence="10">
    <location>
        <begin position="112"/>
        <end position="138"/>
    </location>
</feature>
<feature type="transmembrane region" description="Helical" evidence="10">
    <location>
        <begin position="86"/>
        <end position="106"/>
    </location>
</feature>
<evidence type="ECO:0000256" key="6">
    <source>
        <dbReference type="ARBA" id="ARBA00023040"/>
    </source>
</evidence>